<comment type="caution">
    <text evidence="5">The sequence shown here is derived from an EMBL/GenBank/DDBJ whole genome shotgun (WGS) entry which is preliminary data.</text>
</comment>
<evidence type="ECO:0000259" key="4">
    <source>
        <dbReference type="PROSITE" id="PS51000"/>
    </source>
</evidence>
<dbReference type="RefSeq" id="WP_148942008.1">
    <property type="nucleotide sequence ID" value="NZ_VTEI01000017.1"/>
</dbReference>
<dbReference type="SMART" id="SM01134">
    <property type="entry name" value="DeoRC"/>
    <property type="match status" value="1"/>
</dbReference>
<keyword evidence="1" id="KW-0805">Transcription regulation</keyword>
<evidence type="ECO:0000256" key="1">
    <source>
        <dbReference type="ARBA" id="ARBA00023015"/>
    </source>
</evidence>
<dbReference type="OrthoDB" id="9797223at2"/>
<dbReference type="AlphaFoldDB" id="A0A5D4NJU8"/>
<keyword evidence="2" id="KW-0238">DNA-binding</keyword>
<dbReference type="PANTHER" id="PTHR30363">
    <property type="entry name" value="HTH-TYPE TRANSCRIPTIONAL REGULATOR SRLR-RELATED"/>
    <property type="match status" value="1"/>
</dbReference>
<dbReference type="InterPro" id="IPR018356">
    <property type="entry name" value="Tscrpt_reg_HTH_DeoR_CS"/>
</dbReference>
<sequence>MLTPERQLIILSLLKDKGVVKLQELIEETNASESTIRRDLIQLEEQRKLKRVHGGASLLQGKRTEPSLTEKSFKNLQDKINIAKAAASFIQDGDSIFLDAGTTTQRMISFLEQKKLTVVTNGITLVDPLLEKGITTYLLGGMVKGSTRAIIGRSALDTLKTYRFDKCFIGTNGVDVDFGYTTPDPEEALIKQVAIELSQEGYVLADQSKIGEVSFSKIADLEEAVLVTNQDSENIQNYQQHTSIKVVTT</sequence>
<dbReference type="GO" id="GO:0003700">
    <property type="term" value="F:DNA-binding transcription factor activity"/>
    <property type="evidence" value="ECO:0007669"/>
    <property type="project" value="InterPro"/>
</dbReference>
<proteinExistence type="predicted"/>
<dbReference type="InterPro" id="IPR014036">
    <property type="entry name" value="DeoR-like_C"/>
</dbReference>
<name>A0A5D4NJU8_9BACI</name>
<dbReference type="SMART" id="SM00420">
    <property type="entry name" value="HTH_DEOR"/>
    <property type="match status" value="1"/>
</dbReference>
<keyword evidence="3" id="KW-0804">Transcription</keyword>
<dbReference type="PROSITE" id="PS00894">
    <property type="entry name" value="HTH_DEOR_1"/>
    <property type="match status" value="1"/>
</dbReference>
<dbReference type="InterPro" id="IPR050313">
    <property type="entry name" value="Carb_Metab_HTH_regulators"/>
</dbReference>
<dbReference type="Pfam" id="PF08220">
    <property type="entry name" value="HTH_DeoR"/>
    <property type="match status" value="1"/>
</dbReference>
<organism evidence="5 6">
    <name type="scientific">Rossellomorea vietnamensis</name>
    <dbReference type="NCBI Taxonomy" id="218284"/>
    <lineage>
        <taxon>Bacteria</taxon>
        <taxon>Bacillati</taxon>
        <taxon>Bacillota</taxon>
        <taxon>Bacilli</taxon>
        <taxon>Bacillales</taxon>
        <taxon>Bacillaceae</taxon>
        <taxon>Rossellomorea</taxon>
    </lineage>
</organism>
<dbReference type="Gene3D" id="1.10.10.10">
    <property type="entry name" value="Winged helix-like DNA-binding domain superfamily/Winged helix DNA-binding domain"/>
    <property type="match status" value="1"/>
</dbReference>
<dbReference type="GO" id="GO:0003677">
    <property type="term" value="F:DNA binding"/>
    <property type="evidence" value="ECO:0007669"/>
    <property type="project" value="UniProtKB-KW"/>
</dbReference>
<dbReference type="SUPFAM" id="SSF46785">
    <property type="entry name" value="Winged helix' DNA-binding domain"/>
    <property type="match status" value="1"/>
</dbReference>
<dbReference type="PROSITE" id="PS51000">
    <property type="entry name" value="HTH_DEOR_2"/>
    <property type="match status" value="1"/>
</dbReference>
<dbReference type="SUPFAM" id="SSF100950">
    <property type="entry name" value="NagB/RpiA/CoA transferase-like"/>
    <property type="match status" value="1"/>
</dbReference>
<dbReference type="PRINTS" id="PR00037">
    <property type="entry name" value="HTHLACR"/>
</dbReference>
<dbReference type="InterPro" id="IPR001034">
    <property type="entry name" value="DeoR_HTH"/>
</dbReference>
<dbReference type="Gene3D" id="3.40.50.1360">
    <property type="match status" value="1"/>
</dbReference>
<accession>A0A5D4NJU8</accession>
<evidence type="ECO:0000256" key="3">
    <source>
        <dbReference type="ARBA" id="ARBA00023163"/>
    </source>
</evidence>
<reference evidence="5 6" key="1">
    <citation type="submission" date="2019-08" db="EMBL/GenBank/DDBJ databases">
        <title>Bacillus genomes from the desert of Cuatro Cienegas, Coahuila.</title>
        <authorList>
            <person name="Olmedo-Alvarez G."/>
        </authorList>
    </citation>
    <scope>NUCLEOTIDE SEQUENCE [LARGE SCALE GENOMIC DNA]</scope>
    <source>
        <strain evidence="5 6">CH34_1T</strain>
    </source>
</reference>
<dbReference type="Pfam" id="PF00455">
    <property type="entry name" value="DeoRC"/>
    <property type="match status" value="1"/>
</dbReference>
<evidence type="ECO:0000256" key="2">
    <source>
        <dbReference type="ARBA" id="ARBA00023125"/>
    </source>
</evidence>
<evidence type="ECO:0000313" key="6">
    <source>
        <dbReference type="Proteomes" id="UP000322267"/>
    </source>
</evidence>
<dbReference type="EMBL" id="VTEI01000017">
    <property type="protein sequence ID" value="TYS13791.1"/>
    <property type="molecule type" value="Genomic_DNA"/>
</dbReference>
<gene>
    <name evidence="5" type="ORF">FZC78_20805</name>
</gene>
<dbReference type="Proteomes" id="UP000322267">
    <property type="component" value="Unassembled WGS sequence"/>
</dbReference>
<dbReference type="PANTHER" id="PTHR30363:SF56">
    <property type="entry name" value="TRANSCRIPTIONAL REGULATOR, DEOR FAMILY"/>
    <property type="match status" value="1"/>
</dbReference>
<feature type="domain" description="HTH deoR-type" evidence="4">
    <location>
        <begin position="3"/>
        <end position="58"/>
    </location>
</feature>
<dbReference type="InterPro" id="IPR036390">
    <property type="entry name" value="WH_DNA-bd_sf"/>
</dbReference>
<dbReference type="InterPro" id="IPR037171">
    <property type="entry name" value="NagB/RpiA_transferase-like"/>
</dbReference>
<dbReference type="InterPro" id="IPR036388">
    <property type="entry name" value="WH-like_DNA-bd_sf"/>
</dbReference>
<evidence type="ECO:0000313" key="5">
    <source>
        <dbReference type="EMBL" id="TYS13791.1"/>
    </source>
</evidence>
<protein>
    <submittedName>
        <fullName evidence="5">DeoR/GlpR transcriptional regulator</fullName>
    </submittedName>
</protein>